<evidence type="ECO:0000256" key="7">
    <source>
        <dbReference type="ARBA" id="ARBA00022756"/>
    </source>
</evidence>
<protein>
    <recommendedName>
        <fullName evidence="10">8-amino-7-oxononanoate synthase</fullName>
        <ecNumber evidence="10">2.3.1.47</ecNumber>
    </recommendedName>
</protein>
<dbReference type="STRING" id="574376.BAMA_09970"/>
<gene>
    <name evidence="13" type="ORF">BAMA_09970</name>
</gene>
<dbReference type="GO" id="GO:0008710">
    <property type="term" value="F:8-amino-7-oxononanoate synthase activity"/>
    <property type="evidence" value="ECO:0007669"/>
    <property type="project" value="UniProtKB-UniRule"/>
</dbReference>
<evidence type="ECO:0000259" key="12">
    <source>
        <dbReference type="Pfam" id="PF00155"/>
    </source>
</evidence>
<dbReference type="Gene3D" id="3.90.1150.10">
    <property type="entry name" value="Aspartate Aminotransferase, domain 1"/>
    <property type="match status" value="1"/>
</dbReference>
<comment type="function">
    <text evidence="2">Catalyzes the decarboxylative condensation of pimeloyl-[acyl-carrier protein] and L-alanine to produce 8-amino-7-oxononanoate (AON), [acyl-carrier protein], and carbon dioxide.</text>
</comment>
<dbReference type="EMBL" id="JOTN01000002">
    <property type="protein sequence ID" value="KEK21108.1"/>
    <property type="molecule type" value="Genomic_DNA"/>
</dbReference>
<evidence type="ECO:0000256" key="6">
    <source>
        <dbReference type="ARBA" id="ARBA00022679"/>
    </source>
</evidence>
<dbReference type="PANTHER" id="PTHR13693">
    <property type="entry name" value="CLASS II AMINOTRANSFERASE/8-AMINO-7-OXONONANOATE SYNTHASE"/>
    <property type="match status" value="1"/>
</dbReference>
<keyword evidence="8 11" id="KW-0663">Pyridoxal phosphate</keyword>
<comment type="catalytic activity">
    <reaction evidence="9">
        <text>6-carboxyhexanoyl-[ACP] + L-alanine + H(+) = (8S)-8-amino-7-oxononanoate + holo-[ACP] + CO2</text>
        <dbReference type="Rhea" id="RHEA:42288"/>
        <dbReference type="Rhea" id="RHEA-COMP:9685"/>
        <dbReference type="Rhea" id="RHEA-COMP:9955"/>
        <dbReference type="ChEBI" id="CHEBI:15378"/>
        <dbReference type="ChEBI" id="CHEBI:16526"/>
        <dbReference type="ChEBI" id="CHEBI:57972"/>
        <dbReference type="ChEBI" id="CHEBI:64479"/>
        <dbReference type="ChEBI" id="CHEBI:78846"/>
        <dbReference type="ChEBI" id="CHEBI:149468"/>
        <dbReference type="EC" id="2.3.1.47"/>
    </reaction>
</comment>
<evidence type="ECO:0000256" key="8">
    <source>
        <dbReference type="ARBA" id="ARBA00022898"/>
    </source>
</evidence>
<evidence type="ECO:0000256" key="9">
    <source>
        <dbReference type="ARBA" id="ARBA00047715"/>
    </source>
</evidence>
<evidence type="ECO:0000256" key="3">
    <source>
        <dbReference type="ARBA" id="ARBA00004746"/>
    </source>
</evidence>
<dbReference type="InterPro" id="IPR004839">
    <property type="entry name" value="Aminotransferase_I/II_large"/>
</dbReference>
<dbReference type="UniPathway" id="UPA00078"/>
<dbReference type="Proteomes" id="UP000027822">
    <property type="component" value="Unassembled WGS sequence"/>
</dbReference>
<evidence type="ECO:0000256" key="1">
    <source>
        <dbReference type="ARBA" id="ARBA00001933"/>
    </source>
</evidence>
<evidence type="ECO:0000256" key="5">
    <source>
        <dbReference type="ARBA" id="ARBA00011738"/>
    </source>
</evidence>
<keyword evidence="6" id="KW-0808">Transferase</keyword>
<dbReference type="InterPro" id="IPR004723">
    <property type="entry name" value="AONS_Archaea/Proteobacteria"/>
</dbReference>
<comment type="similarity">
    <text evidence="4">Belongs to the class-II pyridoxal-phosphate-dependent aminotransferase family. BioF subfamily.</text>
</comment>
<keyword evidence="7" id="KW-0093">Biotin biosynthesis</keyword>
<dbReference type="FunFam" id="3.40.640.10:FF:000006">
    <property type="entry name" value="5-aminolevulinate synthase, mitochondrial"/>
    <property type="match status" value="1"/>
</dbReference>
<evidence type="ECO:0000313" key="14">
    <source>
        <dbReference type="Proteomes" id="UP000027822"/>
    </source>
</evidence>
<evidence type="ECO:0000256" key="2">
    <source>
        <dbReference type="ARBA" id="ARBA00002513"/>
    </source>
</evidence>
<dbReference type="InterPro" id="IPR015424">
    <property type="entry name" value="PyrdxlP-dep_Trfase"/>
</dbReference>
<dbReference type="GO" id="GO:0009102">
    <property type="term" value="P:biotin biosynthetic process"/>
    <property type="evidence" value="ECO:0007669"/>
    <property type="project" value="UniProtKB-UniRule"/>
</dbReference>
<keyword evidence="14" id="KW-1185">Reference proteome</keyword>
<name>A0A073KFM7_9BACI</name>
<dbReference type="AlphaFoldDB" id="A0A073KFM7"/>
<comment type="pathway">
    <text evidence="3">Cofactor biosynthesis; biotin biosynthesis.</text>
</comment>
<feature type="domain" description="Aminotransferase class I/classII large" evidence="12">
    <location>
        <begin position="43"/>
        <end position="384"/>
    </location>
</feature>
<dbReference type="NCBIfam" id="TIGR00858">
    <property type="entry name" value="bioF"/>
    <property type="match status" value="1"/>
</dbReference>
<dbReference type="SUPFAM" id="SSF53383">
    <property type="entry name" value="PLP-dependent transferases"/>
    <property type="match status" value="1"/>
</dbReference>
<dbReference type="eggNOG" id="COG0156">
    <property type="taxonomic scope" value="Bacteria"/>
</dbReference>
<reference evidence="13 14" key="1">
    <citation type="submission" date="2014-06" db="EMBL/GenBank/DDBJ databases">
        <title>Draft genome sequence of Bacillus manliponensis JCM 15802 (MCCC 1A00708).</title>
        <authorList>
            <person name="Lai Q."/>
            <person name="Liu Y."/>
            <person name="Shao Z."/>
        </authorList>
    </citation>
    <scope>NUCLEOTIDE SEQUENCE [LARGE SCALE GENOMIC DNA]</scope>
    <source>
        <strain evidence="13 14">JCM 15802</strain>
    </source>
</reference>
<dbReference type="Gene3D" id="3.40.640.10">
    <property type="entry name" value="Type I PLP-dependent aspartate aminotransferase-like (Major domain)"/>
    <property type="match status" value="1"/>
</dbReference>
<evidence type="ECO:0000313" key="13">
    <source>
        <dbReference type="EMBL" id="KEK21108.1"/>
    </source>
</evidence>
<accession>A0A073KFM7</accession>
<dbReference type="PANTHER" id="PTHR13693:SF100">
    <property type="entry name" value="8-AMINO-7-OXONONANOATE SYNTHASE"/>
    <property type="match status" value="1"/>
</dbReference>
<evidence type="ECO:0000256" key="4">
    <source>
        <dbReference type="ARBA" id="ARBA00010008"/>
    </source>
</evidence>
<sequence length="395" mass="43761">MNQMWKAHFQSKLTSLLDASQHREVFVTGGAEQPWLVRNGKRLLNLASNNYLGLAGDERLKEAMVEATEKYGTGATASRLVVGNYPLYDEVEQYVSDWKGTEKALIVNSGYTANVGAISALVGRHDIVFSDKLNHASIVDGILLSGAEHKRYRHNDMEHLEKLLQSSPKDKRKLIVTDTVFSMDGDIVQLEALIKLKEKYKALLMVDEAHASGIYGVQGAGIAHKDPELAKRVDIHMGTCSKALGCYGAYIAGRALSIDYLLNTMRSFIFTTALPPGVLGAMKRAIEIVREEETARQRLIENGIYFRTNLQEAGFHTGDSMTHIVPVIVGSNEKTLRFSMKLQEVGIAAIAIRPPTVPQHSSRIRFAVTSHHTHDDLRWAVEQIVQIGKEEGVIS</sequence>
<proteinExistence type="inferred from homology"/>
<feature type="modified residue" description="N6-(pyridoxal phosphate)lysine" evidence="11">
    <location>
        <position position="242"/>
    </location>
</feature>
<organism evidence="13 14">
    <name type="scientific">Bacillus manliponensis</name>
    <dbReference type="NCBI Taxonomy" id="574376"/>
    <lineage>
        <taxon>Bacteria</taxon>
        <taxon>Bacillati</taxon>
        <taxon>Bacillota</taxon>
        <taxon>Bacilli</taxon>
        <taxon>Bacillales</taxon>
        <taxon>Bacillaceae</taxon>
        <taxon>Bacillus</taxon>
        <taxon>Bacillus cereus group</taxon>
    </lineage>
</organism>
<evidence type="ECO:0000256" key="11">
    <source>
        <dbReference type="PIRSR" id="PIRSR604723-51"/>
    </source>
</evidence>
<comment type="caution">
    <text evidence="13">The sequence shown here is derived from an EMBL/GenBank/DDBJ whole genome shotgun (WGS) entry which is preliminary data.</text>
</comment>
<dbReference type="InterPro" id="IPR050087">
    <property type="entry name" value="AON_synthase_class-II"/>
</dbReference>
<comment type="subunit">
    <text evidence="5">Homodimer.</text>
</comment>
<dbReference type="GO" id="GO:0030170">
    <property type="term" value="F:pyridoxal phosphate binding"/>
    <property type="evidence" value="ECO:0007669"/>
    <property type="project" value="InterPro"/>
</dbReference>
<dbReference type="OrthoDB" id="9807157at2"/>
<dbReference type="Pfam" id="PF00155">
    <property type="entry name" value="Aminotran_1_2"/>
    <property type="match status" value="1"/>
</dbReference>
<dbReference type="InterPro" id="IPR015422">
    <property type="entry name" value="PyrdxlP-dep_Trfase_small"/>
</dbReference>
<dbReference type="RefSeq" id="WP_034636052.1">
    <property type="nucleotide sequence ID" value="NZ_CBCSJC010000001.1"/>
</dbReference>
<dbReference type="InterPro" id="IPR015421">
    <property type="entry name" value="PyrdxlP-dep_Trfase_major"/>
</dbReference>
<dbReference type="EC" id="2.3.1.47" evidence="10"/>
<evidence type="ECO:0000256" key="10">
    <source>
        <dbReference type="NCBIfam" id="TIGR00858"/>
    </source>
</evidence>
<comment type="cofactor">
    <cofactor evidence="1 11">
        <name>pyridoxal 5'-phosphate</name>
        <dbReference type="ChEBI" id="CHEBI:597326"/>
    </cofactor>
</comment>
<dbReference type="CDD" id="cd06454">
    <property type="entry name" value="KBL_like"/>
    <property type="match status" value="1"/>
</dbReference>